<feature type="chain" id="PRO_5012926852" description="Periplasmic heavy metal sensor" evidence="6">
    <location>
        <begin position="16"/>
        <end position="206"/>
    </location>
</feature>
<reference evidence="8" key="1">
    <citation type="submission" date="2015-09" db="EMBL/GenBank/DDBJ databases">
        <authorList>
            <person name="Daims H."/>
        </authorList>
    </citation>
    <scope>NUCLEOTIDE SEQUENCE [LARGE SCALE GENOMIC DNA]</scope>
</reference>
<dbReference type="Proteomes" id="UP000066284">
    <property type="component" value="Chromosome 1"/>
</dbReference>
<evidence type="ECO:0000313" key="8">
    <source>
        <dbReference type="Proteomes" id="UP000066284"/>
    </source>
</evidence>
<evidence type="ECO:0000313" key="7">
    <source>
        <dbReference type="EMBL" id="CUQ67627.1"/>
    </source>
</evidence>
<evidence type="ECO:0000256" key="2">
    <source>
        <dbReference type="ARBA" id="ARBA00008441"/>
    </source>
</evidence>
<dbReference type="GO" id="GO:0030288">
    <property type="term" value="C:outer membrane-bounded periplasmic space"/>
    <property type="evidence" value="ECO:0007669"/>
    <property type="project" value="TreeGrafter"/>
</dbReference>
<keyword evidence="3 6" id="KW-0732">Signal</keyword>
<accession>A0A0S4KYV7</accession>
<sequence length="206" mass="22201">MKPIMSGIVSCVATAAVVLTCGVAGSWANEPGYGYGGHGKMGGYGKSFMHGGTGHLIRHLLKHEKDIGLTPDQVAKLKDLQLALDKARIKAEADIQITEREIKALTEDEKADLAAIEAKLKQSADQRVALRLTALKMKRDVLNLLTPEQREKEKTEHEKVLREHGKSSYGGPHGGGSYGAYPHGKKNPHEGMGGHPPVPPTEMSVQ</sequence>
<dbReference type="InterPro" id="IPR052211">
    <property type="entry name" value="Cpx_auxiliary_protein"/>
</dbReference>
<evidence type="ECO:0000256" key="1">
    <source>
        <dbReference type="ARBA" id="ARBA00004418"/>
    </source>
</evidence>
<proteinExistence type="inferred from homology"/>
<keyword evidence="4" id="KW-0574">Periplasm</keyword>
<dbReference type="PANTHER" id="PTHR38102:SF1">
    <property type="entry name" value="PERIPLASMIC CHAPERONE SPY"/>
    <property type="match status" value="1"/>
</dbReference>
<dbReference type="Pfam" id="PF07813">
    <property type="entry name" value="LTXXQ"/>
    <property type="match status" value="1"/>
</dbReference>
<evidence type="ECO:0000256" key="5">
    <source>
        <dbReference type="SAM" id="MobiDB-lite"/>
    </source>
</evidence>
<dbReference type="GO" id="GO:0051082">
    <property type="term" value="F:unfolded protein binding"/>
    <property type="evidence" value="ECO:0007669"/>
    <property type="project" value="TreeGrafter"/>
</dbReference>
<dbReference type="AlphaFoldDB" id="A0A0S4KYV7"/>
<organism evidence="7 8">
    <name type="scientific">Candidatus Nitrospira inopinata</name>
    <dbReference type="NCBI Taxonomy" id="1715989"/>
    <lineage>
        <taxon>Bacteria</taxon>
        <taxon>Pseudomonadati</taxon>
        <taxon>Nitrospirota</taxon>
        <taxon>Nitrospiria</taxon>
        <taxon>Nitrospirales</taxon>
        <taxon>Nitrospiraceae</taxon>
        <taxon>Nitrospira</taxon>
    </lineage>
</organism>
<evidence type="ECO:0008006" key="9">
    <source>
        <dbReference type="Google" id="ProtNLM"/>
    </source>
</evidence>
<protein>
    <recommendedName>
        <fullName evidence="9">Periplasmic heavy metal sensor</fullName>
    </recommendedName>
</protein>
<evidence type="ECO:0000256" key="4">
    <source>
        <dbReference type="ARBA" id="ARBA00022764"/>
    </source>
</evidence>
<dbReference type="PANTHER" id="PTHR38102">
    <property type="entry name" value="PERIPLASMIC CHAPERONE SPY"/>
    <property type="match status" value="1"/>
</dbReference>
<dbReference type="EMBL" id="LN885086">
    <property type="protein sequence ID" value="CUQ67627.1"/>
    <property type="molecule type" value="Genomic_DNA"/>
</dbReference>
<name>A0A0S4KYV7_9BACT</name>
<comment type="similarity">
    <text evidence="2">Belongs to the CpxP/Spy family.</text>
</comment>
<dbReference type="RefSeq" id="WP_062486281.1">
    <property type="nucleotide sequence ID" value="NZ_LN885086.1"/>
</dbReference>
<feature type="signal peptide" evidence="6">
    <location>
        <begin position="1"/>
        <end position="15"/>
    </location>
</feature>
<keyword evidence="8" id="KW-1185">Reference proteome</keyword>
<dbReference type="OrthoDB" id="9799297at2"/>
<dbReference type="CDD" id="cd09916">
    <property type="entry name" value="CpxP_like"/>
    <property type="match status" value="1"/>
</dbReference>
<feature type="region of interest" description="Disordered" evidence="5">
    <location>
        <begin position="146"/>
        <end position="206"/>
    </location>
</feature>
<dbReference type="KEGG" id="nio:NITINOP_2655"/>
<evidence type="ECO:0000256" key="6">
    <source>
        <dbReference type="SAM" id="SignalP"/>
    </source>
</evidence>
<dbReference type="STRING" id="1715989.NITINOP_2655"/>
<evidence type="ECO:0000256" key="3">
    <source>
        <dbReference type="ARBA" id="ARBA00022729"/>
    </source>
</evidence>
<dbReference type="InterPro" id="IPR012899">
    <property type="entry name" value="LTXXQ"/>
</dbReference>
<gene>
    <name evidence="7" type="ORF">NITINOP_2655</name>
</gene>
<dbReference type="Gene3D" id="1.20.120.1490">
    <property type="match status" value="1"/>
</dbReference>
<comment type="subcellular location">
    <subcellularLocation>
        <location evidence="1">Periplasm</location>
    </subcellularLocation>
</comment>
<feature type="compositionally biased region" description="Basic and acidic residues" evidence="5">
    <location>
        <begin position="148"/>
        <end position="166"/>
    </location>
</feature>